<name>A0A915KKF9_ROMCU</name>
<reference evidence="3" key="1">
    <citation type="submission" date="2022-11" db="UniProtKB">
        <authorList>
            <consortium name="WormBaseParasite"/>
        </authorList>
    </citation>
    <scope>IDENTIFICATION</scope>
</reference>
<organism evidence="2 3">
    <name type="scientific">Romanomermis culicivorax</name>
    <name type="common">Nematode worm</name>
    <dbReference type="NCBI Taxonomy" id="13658"/>
    <lineage>
        <taxon>Eukaryota</taxon>
        <taxon>Metazoa</taxon>
        <taxon>Ecdysozoa</taxon>
        <taxon>Nematoda</taxon>
        <taxon>Enoplea</taxon>
        <taxon>Dorylaimia</taxon>
        <taxon>Mermithida</taxon>
        <taxon>Mermithoidea</taxon>
        <taxon>Mermithidae</taxon>
        <taxon>Romanomermis</taxon>
    </lineage>
</organism>
<feature type="region of interest" description="Disordered" evidence="1">
    <location>
        <begin position="51"/>
        <end position="71"/>
    </location>
</feature>
<protein>
    <submittedName>
        <fullName evidence="3">Uncharacterized protein</fullName>
    </submittedName>
</protein>
<dbReference type="WBParaSite" id="nRc.2.0.1.t39250-RA">
    <property type="protein sequence ID" value="nRc.2.0.1.t39250-RA"/>
    <property type="gene ID" value="nRc.2.0.1.g39250"/>
</dbReference>
<proteinExistence type="predicted"/>
<dbReference type="Proteomes" id="UP000887565">
    <property type="component" value="Unplaced"/>
</dbReference>
<keyword evidence="2" id="KW-1185">Reference proteome</keyword>
<evidence type="ECO:0000313" key="2">
    <source>
        <dbReference type="Proteomes" id="UP000887565"/>
    </source>
</evidence>
<evidence type="ECO:0000256" key="1">
    <source>
        <dbReference type="SAM" id="MobiDB-lite"/>
    </source>
</evidence>
<sequence>MGHTKPPNVDAKKQADQNDVNAYDSSGCLLVRGNSAVEQCFVMMKFDHRVTDENSDNNNIDENDGQKYSFDGLPDQIGNNKRRISNSNCSARTLLKFLLQFLNLENYYSKMLIISSTWQPPGGSSK</sequence>
<accession>A0A915KKF9</accession>
<evidence type="ECO:0000313" key="3">
    <source>
        <dbReference type="WBParaSite" id="nRc.2.0.1.t39250-RA"/>
    </source>
</evidence>
<feature type="compositionally biased region" description="Acidic residues" evidence="1">
    <location>
        <begin position="53"/>
        <end position="63"/>
    </location>
</feature>
<dbReference type="AlphaFoldDB" id="A0A915KKF9"/>